<organism evidence="6">
    <name type="scientific">mine drainage metagenome</name>
    <dbReference type="NCBI Taxonomy" id="410659"/>
    <lineage>
        <taxon>unclassified sequences</taxon>
        <taxon>metagenomes</taxon>
        <taxon>ecological metagenomes</taxon>
    </lineage>
</organism>
<evidence type="ECO:0000256" key="2">
    <source>
        <dbReference type="ARBA" id="ARBA00022490"/>
    </source>
</evidence>
<comment type="caution">
    <text evidence="6">The sequence shown here is derived from an EMBL/GenBank/DDBJ whole genome shotgun (WGS) entry which is preliminary data.</text>
</comment>
<dbReference type="GO" id="GO:0005739">
    <property type="term" value="C:mitochondrion"/>
    <property type="evidence" value="ECO:0007669"/>
    <property type="project" value="UniProtKB-SubCell"/>
</dbReference>
<dbReference type="InterPro" id="IPR049083">
    <property type="entry name" value="TACO1_YebC_N"/>
</dbReference>
<dbReference type="FunFam" id="1.10.10.200:FF:000002">
    <property type="entry name" value="Probable transcriptional regulatory protein CLM62_37755"/>
    <property type="match status" value="1"/>
</dbReference>
<reference evidence="6" key="1">
    <citation type="submission" date="2013-08" db="EMBL/GenBank/DDBJ databases">
        <authorList>
            <person name="Mendez C."/>
            <person name="Richter M."/>
            <person name="Ferrer M."/>
            <person name="Sanchez J."/>
        </authorList>
    </citation>
    <scope>NUCLEOTIDE SEQUENCE</scope>
</reference>
<evidence type="ECO:0000259" key="5">
    <source>
        <dbReference type="Pfam" id="PF20772"/>
    </source>
</evidence>
<dbReference type="Pfam" id="PF20772">
    <property type="entry name" value="TACO1_YebC_N"/>
    <property type="match status" value="1"/>
</dbReference>
<dbReference type="InterPro" id="IPR002876">
    <property type="entry name" value="Transcrip_reg_TACO1-like"/>
</dbReference>
<feature type="domain" description="TACO1/YebC-like N-terminal" evidence="5">
    <location>
        <begin position="5"/>
        <end position="75"/>
    </location>
</feature>
<dbReference type="GO" id="GO:0003677">
    <property type="term" value="F:DNA binding"/>
    <property type="evidence" value="ECO:0007669"/>
    <property type="project" value="UniProtKB-KW"/>
</dbReference>
<accession>T1C4J3</accession>
<evidence type="ECO:0000256" key="1">
    <source>
        <dbReference type="ARBA" id="ARBA00004173"/>
    </source>
</evidence>
<dbReference type="InterPro" id="IPR029072">
    <property type="entry name" value="YebC-like"/>
</dbReference>
<dbReference type="EMBL" id="AUZX01007021">
    <property type="protein sequence ID" value="EQD61025.1"/>
    <property type="molecule type" value="Genomic_DNA"/>
</dbReference>
<evidence type="ECO:0000313" key="6">
    <source>
        <dbReference type="EMBL" id="EQD61025.1"/>
    </source>
</evidence>
<dbReference type="SUPFAM" id="SSF75625">
    <property type="entry name" value="YebC-like"/>
    <property type="match status" value="1"/>
</dbReference>
<evidence type="ECO:0000256" key="3">
    <source>
        <dbReference type="ARBA" id="ARBA00023125"/>
    </source>
</evidence>
<dbReference type="PANTHER" id="PTHR12532">
    <property type="entry name" value="TRANSLATIONAL ACTIVATOR OF CYTOCHROME C OXIDASE 1"/>
    <property type="match status" value="1"/>
</dbReference>
<dbReference type="PANTHER" id="PTHR12532:SF6">
    <property type="entry name" value="TRANSCRIPTIONAL REGULATORY PROTEIN YEBC-RELATED"/>
    <property type="match status" value="1"/>
</dbReference>
<protein>
    <submittedName>
        <fullName evidence="6">Protein containing DUF28</fullName>
    </submittedName>
</protein>
<comment type="subcellular location">
    <subcellularLocation>
        <location evidence="1">Mitochondrion</location>
    </subcellularLocation>
</comment>
<gene>
    <name evidence="6" type="ORF">B1A_09862</name>
</gene>
<keyword evidence="3" id="KW-0238">DNA-binding</keyword>
<dbReference type="GO" id="GO:0005829">
    <property type="term" value="C:cytosol"/>
    <property type="evidence" value="ECO:0007669"/>
    <property type="project" value="TreeGrafter"/>
</dbReference>
<dbReference type="Gene3D" id="1.10.10.200">
    <property type="match status" value="1"/>
</dbReference>
<reference evidence="6" key="2">
    <citation type="journal article" date="2014" name="ISME J.">
        <title>Microbial stratification in low pH oxic and suboxic macroscopic growths along an acid mine drainage.</title>
        <authorList>
            <person name="Mendez-Garcia C."/>
            <person name="Mesa V."/>
            <person name="Sprenger R.R."/>
            <person name="Richter M."/>
            <person name="Diez M.S."/>
            <person name="Solano J."/>
            <person name="Bargiela R."/>
            <person name="Golyshina O.V."/>
            <person name="Manteca A."/>
            <person name="Ramos J.L."/>
            <person name="Gallego J.R."/>
            <person name="Llorente I."/>
            <person name="Martins Dos Santos V.A."/>
            <person name="Jensen O.N."/>
            <person name="Pelaez A.I."/>
            <person name="Sanchez J."/>
            <person name="Ferrer M."/>
        </authorList>
    </citation>
    <scope>NUCLEOTIDE SEQUENCE</scope>
</reference>
<keyword evidence="2" id="KW-0963">Cytoplasm</keyword>
<feature type="region of interest" description="Disordered" evidence="4">
    <location>
        <begin position="74"/>
        <end position="103"/>
    </location>
</feature>
<sequence>MSGHSKWANIKRHKAVVDAQKGRIFSKLAREITVAARQGGGSPDANFRLKTAVDRARAENLPMNNIERAIQRGLGSGDDANYEELQYEGHGPGGAANPALDSH</sequence>
<name>T1C4J3_9ZZZZ</name>
<dbReference type="InterPro" id="IPR017856">
    <property type="entry name" value="Integrase-like_N"/>
</dbReference>
<proteinExistence type="predicted"/>
<evidence type="ECO:0000256" key="4">
    <source>
        <dbReference type="SAM" id="MobiDB-lite"/>
    </source>
</evidence>
<dbReference type="AlphaFoldDB" id="T1C4J3"/>